<dbReference type="InterPro" id="IPR006016">
    <property type="entry name" value="UspA"/>
</dbReference>
<dbReference type="EMBL" id="QEKW01000012">
    <property type="protein sequence ID" value="PVZ06818.1"/>
    <property type="molecule type" value="Genomic_DNA"/>
</dbReference>
<name>A0A2U1F3T0_9PSEU</name>
<comment type="caution">
    <text evidence="4">The sequence shown here is derived from an EMBL/GenBank/DDBJ whole genome shotgun (WGS) entry which is preliminary data.</text>
</comment>
<dbReference type="Pfam" id="PF00582">
    <property type="entry name" value="Usp"/>
    <property type="match status" value="1"/>
</dbReference>
<dbReference type="RefSeq" id="WP_165825817.1">
    <property type="nucleotide sequence ID" value="NZ_QEKW01000012.1"/>
</dbReference>
<dbReference type="SUPFAM" id="SSF52402">
    <property type="entry name" value="Adenine nucleotide alpha hydrolases-like"/>
    <property type="match status" value="2"/>
</dbReference>
<comment type="similarity">
    <text evidence="1">Belongs to the universal stress protein A family.</text>
</comment>
<evidence type="ECO:0000313" key="5">
    <source>
        <dbReference type="Proteomes" id="UP000245639"/>
    </source>
</evidence>
<dbReference type="CDD" id="cd00293">
    <property type="entry name" value="USP-like"/>
    <property type="match status" value="1"/>
</dbReference>
<dbReference type="PRINTS" id="PR01438">
    <property type="entry name" value="UNVRSLSTRESS"/>
</dbReference>
<feature type="domain" description="UspA" evidence="3">
    <location>
        <begin position="5"/>
        <end position="141"/>
    </location>
</feature>
<accession>A0A2U1F3T0</accession>
<organism evidence="4 5">
    <name type="scientific">Actinomycetospora cinnamomea</name>
    <dbReference type="NCBI Taxonomy" id="663609"/>
    <lineage>
        <taxon>Bacteria</taxon>
        <taxon>Bacillati</taxon>
        <taxon>Actinomycetota</taxon>
        <taxon>Actinomycetes</taxon>
        <taxon>Pseudonocardiales</taxon>
        <taxon>Pseudonocardiaceae</taxon>
        <taxon>Actinomycetospora</taxon>
    </lineage>
</organism>
<dbReference type="AlphaFoldDB" id="A0A2U1F3T0"/>
<evidence type="ECO:0000256" key="1">
    <source>
        <dbReference type="ARBA" id="ARBA00008791"/>
    </source>
</evidence>
<dbReference type="InterPro" id="IPR014729">
    <property type="entry name" value="Rossmann-like_a/b/a_fold"/>
</dbReference>
<reference evidence="4 5" key="1">
    <citation type="submission" date="2018-04" db="EMBL/GenBank/DDBJ databases">
        <title>Genomic Encyclopedia of Type Strains, Phase IV (KMG-IV): sequencing the most valuable type-strain genomes for metagenomic binning, comparative biology and taxonomic classification.</title>
        <authorList>
            <person name="Goeker M."/>
        </authorList>
    </citation>
    <scope>NUCLEOTIDE SEQUENCE [LARGE SCALE GENOMIC DNA]</scope>
    <source>
        <strain evidence="4 5">DSM 45771</strain>
    </source>
</reference>
<dbReference type="InterPro" id="IPR006015">
    <property type="entry name" value="Universal_stress_UspA"/>
</dbReference>
<dbReference type="Gene3D" id="3.40.50.12370">
    <property type="match status" value="1"/>
</dbReference>
<evidence type="ECO:0000256" key="2">
    <source>
        <dbReference type="SAM" id="MobiDB-lite"/>
    </source>
</evidence>
<dbReference type="Proteomes" id="UP000245639">
    <property type="component" value="Unassembled WGS sequence"/>
</dbReference>
<protein>
    <submittedName>
        <fullName evidence="4">Nucleotide-binding universal stress UspA family protein</fullName>
    </submittedName>
</protein>
<feature type="region of interest" description="Disordered" evidence="2">
    <location>
        <begin position="268"/>
        <end position="290"/>
    </location>
</feature>
<keyword evidence="5" id="KW-1185">Reference proteome</keyword>
<proteinExistence type="inferred from homology"/>
<dbReference type="Gene3D" id="3.40.50.620">
    <property type="entry name" value="HUPs"/>
    <property type="match status" value="2"/>
</dbReference>
<evidence type="ECO:0000313" key="4">
    <source>
        <dbReference type="EMBL" id="PVZ06818.1"/>
    </source>
</evidence>
<gene>
    <name evidence="4" type="ORF">C8D89_11211</name>
</gene>
<sequence length="290" mass="29925">MTGEPVVVGVSGEGDEEPAVRWAAAEARALGVHLRLVHGLVAPRRGHPGCPPTGVDPRQGLLGRARQELRALRDEAHGVVPGLVVDQQVIEREPVQLLRTQGRTASLLVIGSHGFGPLGERVLGGVARGLAGHVDVPLVVVAPACAQRTPADARGAVVVGDDGTAGARGALHFAAHRAAARRVPLVVVRAGREARLLPDEVPGVGPGHPPAVHVVIAEDRADRVLAEQSRDAELVVLGVEEDGPLHGRRPLRPDLVRRVSCPVVVVPPGPSTDATAGPVAPVALSSEVGT</sequence>
<evidence type="ECO:0000259" key="3">
    <source>
        <dbReference type="Pfam" id="PF00582"/>
    </source>
</evidence>